<keyword evidence="2" id="KW-0812">Transmembrane</keyword>
<feature type="region of interest" description="Disordered" evidence="1">
    <location>
        <begin position="82"/>
        <end position="104"/>
    </location>
</feature>
<sequence>MARRRHSSLACRALVICLGLAALSCWRHDPRATTFAGWCLHTGLCTRSSFGAGVMELAVRHSQPVERSEGVFIVGGAEVEGGEGAGGSQGSGEEALWREPPPETGRNPTVVAQDMISGVLLVPGAILAFLFATFFIGFLKYGNLPPPEVPLTEALVSLRYIEDDYYARGPSIGLRQRVTTWFHTYEPDRRLDFELQALPASSLRAKAQEQGKNAVDYLTAVVEYFGNSPNGVEDNTETGRMADKIAAQQAKAGRPEAERFSAEGLEAGRKALSEAVQAIDEAKLVAQDAAEAKLAAEEAEE</sequence>
<evidence type="ECO:0000313" key="4">
    <source>
        <dbReference type="EMBL" id="CAE8654031.1"/>
    </source>
</evidence>
<dbReference type="Proteomes" id="UP000626109">
    <property type="component" value="Unassembled WGS sequence"/>
</dbReference>
<feature type="chain" id="PRO_5036408947" evidence="3">
    <location>
        <begin position="26"/>
        <end position="301"/>
    </location>
</feature>
<evidence type="ECO:0000256" key="1">
    <source>
        <dbReference type="SAM" id="MobiDB-lite"/>
    </source>
</evidence>
<name>A0A813JWR5_POLGL</name>
<evidence type="ECO:0000256" key="2">
    <source>
        <dbReference type="SAM" id="Phobius"/>
    </source>
</evidence>
<comment type="caution">
    <text evidence="5">The sequence shown here is derived from an EMBL/GenBank/DDBJ whole genome shotgun (WGS) entry which is preliminary data.</text>
</comment>
<dbReference type="EMBL" id="CAJNNW010027339">
    <property type="protein sequence ID" value="CAE8690887.1"/>
    <property type="molecule type" value="Genomic_DNA"/>
</dbReference>
<protein>
    <submittedName>
        <fullName evidence="5">Uncharacterized protein</fullName>
    </submittedName>
</protein>
<gene>
    <name evidence="4" type="ORF">PGLA2088_LOCUS10759</name>
    <name evidence="5" type="ORF">PGLA2088_LOCUS27151</name>
</gene>
<dbReference type="AlphaFoldDB" id="A0A813JWR5"/>
<dbReference type="PROSITE" id="PS51257">
    <property type="entry name" value="PROKAR_LIPOPROTEIN"/>
    <property type="match status" value="1"/>
</dbReference>
<accession>A0A813JWR5</accession>
<feature type="signal peptide" evidence="3">
    <location>
        <begin position="1"/>
        <end position="25"/>
    </location>
</feature>
<feature type="transmembrane region" description="Helical" evidence="2">
    <location>
        <begin position="115"/>
        <end position="139"/>
    </location>
</feature>
<evidence type="ECO:0000313" key="5">
    <source>
        <dbReference type="EMBL" id="CAE8690887.1"/>
    </source>
</evidence>
<evidence type="ECO:0000256" key="3">
    <source>
        <dbReference type="SAM" id="SignalP"/>
    </source>
</evidence>
<proteinExistence type="predicted"/>
<reference evidence="5" key="1">
    <citation type="submission" date="2021-02" db="EMBL/GenBank/DDBJ databases">
        <authorList>
            <person name="Dougan E. K."/>
            <person name="Rhodes N."/>
            <person name="Thang M."/>
            <person name="Chan C."/>
        </authorList>
    </citation>
    <scope>NUCLEOTIDE SEQUENCE</scope>
</reference>
<keyword evidence="2" id="KW-1133">Transmembrane helix</keyword>
<keyword evidence="3" id="KW-0732">Signal</keyword>
<keyword evidence="2" id="KW-0472">Membrane</keyword>
<dbReference type="EMBL" id="CAJNNW010012150">
    <property type="protein sequence ID" value="CAE8654031.1"/>
    <property type="molecule type" value="Genomic_DNA"/>
</dbReference>
<organism evidence="5 6">
    <name type="scientific">Polarella glacialis</name>
    <name type="common">Dinoflagellate</name>
    <dbReference type="NCBI Taxonomy" id="89957"/>
    <lineage>
        <taxon>Eukaryota</taxon>
        <taxon>Sar</taxon>
        <taxon>Alveolata</taxon>
        <taxon>Dinophyceae</taxon>
        <taxon>Suessiales</taxon>
        <taxon>Suessiaceae</taxon>
        <taxon>Polarella</taxon>
    </lineage>
</organism>
<evidence type="ECO:0000313" key="6">
    <source>
        <dbReference type="Proteomes" id="UP000626109"/>
    </source>
</evidence>